<dbReference type="AlphaFoldDB" id="A0A2D4JRH6"/>
<evidence type="ECO:0000256" key="1">
    <source>
        <dbReference type="SAM" id="MobiDB-lite"/>
    </source>
</evidence>
<name>A0A2D4JRH6_MICLE</name>
<reference evidence="2" key="2">
    <citation type="submission" date="2017-11" db="EMBL/GenBank/DDBJ databases">
        <title>Coralsnake Venomics: Analyses of Venom Gland Transcriptomes and Proteomes of Six Brazilian Taxa.</title>
        <authorList>
            <person name="Aird S.D."/>
            <person name="Jorge da Silva N."/>
            <person name="Qiu L."/>
            <person name="Villar-Briones A."/>
            <person name="Aparecida-Saddi V."/>
            <person name="Campos-Telles M.P."/>
            <person name="Grau M."/>
            <person name="Mikheyev A.S."/>
        </authorList>
    </citation>
    <scope>NUCLEOTIDE SEQUENCE</scope>
    <source>
        <tissue evidence="2">Venom_gland</tissue>
    </source>
</reference>
<organism evidence="2">
    <name type="scientific">Micrurus lemniscatus lemniscatus</name>
    <dbReference type="NCBI Taxonomy" id="129467"/>
    <lineage>
        <taxon>Eukaryota</taxon>
        <taxon>Metazoa</taxon>
        <taxon>Chordata</taxon>
        <taxon>Craniata</taxon>
        <taxon>Vertebrata</taxon>
        <taxon>Euteleostomi</taxon>
        <taxon>Lepidosauria</taxon>
        <taxon>Squamata</taxon>
        <taxon>Bifurcata</taxon>
        <taxon>Unidentata</taxon>
        <taxon>Episquamata</taxon>
        <taxon>Toxicofera</taxon>
        <taxon>Serpentes</taxon>
        <taxon>Colubroidea</taxon>
        <taxon>Elapidae</taxon>
        <taxon>Elapinae</taxon>
        <taxon>Micrurus</taxon>
    </lineage>
</organism>
<feature type="region of interest" description="Disordered" evidence="1">
    <location>
        <begin position="1"/>
        <end position="31"/>
    </location>
</feature>
<dbReference type="EMBL" id="IACK01234983">
    <property type="protein sequence ID" value="LAA98993.1"/>
    <property type="molecule type" value="Transcribed_RNA"/>
</dbReference>
<accession>A0A2D4JRH6</accession>
<proteinExistence type="predicted"/>
<evidence type="ECO:0000313" key="2">
    <source>
        <dbReference type="EMBL" id="LAA98993.1"/>
    </source>
</evidence>
<reference evidence="2" key="1">
    <citation type="submission" date="2017-07" db="EMBL/GenBank/DDBJ databases">
        <authorList>
            <person name="Mikheyev A."/>
            <person name="Grau M."/>
        </authorList>
    </citation>
    <scope>NUCLEOTIDE SEQUENCE</scope>
    <source>
        <tissue evidence="2">Venom_gland</tissue>
    </source>
</reference>
<sequence length="124" mass="14031">MMISSHRCQWSPEGRLGPWRGQRAPGPCRKPPIDLPQLQKTTVKRRRLFGGTADAGRVELCGGIRARVRGFLIATMVCLCCIQRLFSASPLTSKLNSSPCLEQYNGHFCYYFKGIVQHLFRVTF</sequence>
<protein>
    <submittedName>
        <fullName evidence="2">Uncharacterized protein</fullName>
    </submittedName>
</protein>